<feature type="compositionally biased region" description="Low complexity" evidence="1">
    <location>
        <begin position="21"/>
        <end position="55"/>
    </location>
</feature>
<name>D7FYV3_ECTSI</name>
<gene>
    <name evidence="2" type="ORF">Esi_0035_0100</name>
</gene>
<dbReference type="AlphaFoldDB" id="D7FYV3"/>
<feature type="compositionally biased region" description="Gly residues" evidence="1">
    <location>
        <begin position="88"/>
        <end position="101"/>
    </location>
</feature>
<organism evidence="2 3">
    <name type="scientific">Ectocarpus siliculosus</name>
    <name type="common">Brown alga</name>
    <name type="synonym">Conferva siliculosa</name>
    <dbReference type="NCBI Taxonomy" id="2880"/>
    <lineage>
        <taxon>Eukaryota</taxon>
        <taxon>Sar</taxon>
        <taxon>Stramenopiles</taxon>
        <taxon>Ochrophyta</taxon>
        <taxon>PX clade</taxon>
        <taxon>Phaeophyceae</taxon>
        <taxon>Ectocarpales</taxon>
        <taxon>Ectocarpaceae</taxon>
        <taxon>Ectocarpus</taxon>
    </lineage>
</organism>
<feature type="compositionally biased region" description="Basic and acidic residues" evidence="1">
    <location>
        <begin position="150"/>
        <end position="166"/>
    </location>
</feature>
<protein>
    <submittedName>
        <fullName evidence="2">Uncharacterized protein</fullName>
    </submittedName>
</protein>
<evidence type="ECO:0000256" key="1">
    <source>
        <dbReference type="SAM" id="MobiDB-lite"/>
    </source>
</evidence>
<proteinExistence type="predicted"/>
<reference evidence="2 3" key="1">
    <citation type="journal article" date="2010" name="Nature">
        <title>The Ectocarpus genome and the independent evolution of multicellularity in brown algae.</title>
        <authorList>
            <person name="Cock J.M."/>
            <person name="Sterck L."/>
            <person name="Rouze P."/>
            <person name="Scornet D."/>
            <person name="Allen A.E."/>
            <person name="Amoutzias G."/>
            <person name="Anthouard V."/>
            <person name="Artiguenave F."/>
            <person name="Aury J.M."/>
            <person name="Badger J.H."/>
            <person name="Beszteri B."/>
            <person name="Billiau K."/>
            <person name="Bonnet E."/>
            <person name="Bothwell J.H."/>
            <person name="Bowler C."/>
            <person name="Boyen C."/>
            <person name="Brownlee C."/>
            <person name="Carrano C.J."/>
            <person name="Charrier B."/>
            <person name="Cho G.Y."/>
            <person name="Coelho S.M."/>
            <person name="Collen J."/>
            <person name="Corre E."/>
            <person name="Da Silva C."/>
            <person name="Delage L."/>
            <person name="Delaroque N."/>
            <person name="Dittami S.M."/>
            <person name="Doulbeau S."/>
            <person name="Elias M."/>
            <person name="Farnham G."/>
            <person name="Gachon C.M."/>
            <person name="Gschloessl B."/>
            <person name="Heesch S."/>
            <person name="Jabbari K."/>
            <person name="Jubin C."/>
            <person name="Kawai H."/>
            <person name="Kimura K."/>
            <person name="Kloareg B."/>
            <person name="Kupper F.C."/>
            <person name="Lang D."/>
            <person name="Le Bail A."/>
            <person name="Leblanc C."/>
            <person name="Lerouge P."/>
            <person name="Lohr M."/>
            <person name="Lopez P.J."/>
            <person name="Martens C."/>
            <person name="Maumus F."/>
            <person name="Michel G."/>
            <person name="Miranda-Saavedra D."/>
            <person name="Morales J."/>
            <person name="Moreau H."/>
            <person name="Motomura T."/>
            <person name="Nagasato C."/>
            <person name="Napoli C.A."/>
            <person name="Nelson D.R."/>
            <person name="Nyvall-Collen P."/>
            <person name="Peters A.F."/>
            <person name="Pommier C."/>
            <person name="Potin P."/>
            <person name="Poulain J."/>
            <person name="Quesneville H."/>
            <person name="Read B."/>
            <person name="Rensing S.A."/>
            <person name="Ritter A."/>
            <person name="Rousvoal S."/>
            <person name="Samanta M."/>
            <person name="Samson G."/>
            <person name="Schroeder D.C."/>
            <person name="Segurens B."/>
            <person name="Strittmatter M."/>
            <person name="Tonon T."/>
            <person name="Tregear J.W."/>
            <person name="Valentin K."/>
            <person name="von Dassow P."/>
            <person name="Yamagishi T."/>
            <person name="Van de Peer Y."/>
            <person name="Wincker P."/>
        </authorList>
    </citation>
    <scope>NUCLEOTIDE SEQUENCE [LARGE SCALE GENOMIC DNA]</scope>
    <source>
        <strain evidence="3">Ec32 / CCAP1310/4</strain>
    </source>
</reference>
<dbReference type="InParanoid" id="D7FYV3"/>
<feature type="region of interest" description="Disordered" evidence="1">
    <location>
        <begin position="1"/>
        <end position="187"/>
    </location>
</feature>
<dbReference type="EMBL" id="FN648542">
    <property type="protein sequence ID" value="CBJ26595.1"/>
    <property type="molecule type" value="Genomic_DNA"/>
</dbReference>
<keyword evidence="3" id="KW-1185">Reference proteome</keyword>
<sequence>MSPVRLETTTVASRLPPVPAFPSHVPPSLDKAAGAKSACPPAAAGVPAAPPAARVRGADKGDASPSRVLRDLAGQLGGQGASSRDGLGVVGKVGHAGGVAGAAGVSRQPGPGRPRQGDASLPTAPSIESEPRRRESALAVSGEAEEFLPDEERRRSLLDNRGDVQRRPWKAGTHCPRGGGARSFGGPFLHRRVLVPFQGE</sequence>
<evidence type="ECO:0000313" key="2">
    <source>
        <dbReference type="EMBL" id="CBJ26595.1"/>
    </source>
</evidence>
<dbReference type="EMBL" id="FN649758">
    <property type="protein sequence ID" value="CBJ26595.1"/>
    <property type="molecule type" value="Genomic_DNA"/>
</dbReference>
<evidence type="ECO:0000313" key="3">
    <source>
        <dbReference type="Proteomes" id="UP000002630"/>
    </source>
</evidence>
<accession>D7FYV3</accession>
<dbReference type="Proteomes" id="UP000002630">
    <property type="component" value="Linkage Group LG33"/>
</dbReference>